<keyword evidence="2" id="KW-0238">DNA-binding</keyword>
<keyword evidence="3" id="KW-0804">Transcription</keyword>
<dbReference type="PROSITE" id="PS50956">
    <property type="entry name" value="HTH_ASNC_2"/>
    <property type="match status" value="1"/>
</dbReference>
<dbReference type="SUPFAM" id="SSF54909">
    <property type="entry name" value="Dimeric alpha+beta barrel"/>
    <property type="match status" value="1"/>
</dbReference>
<evidence type="ECO:0000313" key="5">
    <source>
        <dbReference type="EMBL" id="MFB9260396.1"/>
    </source>
</evidence>
<dbReference type="Gene3D" id="1.10.10.10">
    <property type="entry name" value="Winged helix-like DNA-binding domain superfamily/Winged helix DNA-binding domain"/>
    <property type="match status" value="1"/>
</dbReference>
<sequence>MDRIDRNILLSLQEKGRLTLAEIADRVRLSVSSSHRRLRALETSGAISGYRAVINPSAVGLDFEALVFVTMRNGEKASLTAFEAEVAKLPDVVSAQRLFGEPDYLLRILVADLGAFQRLYDESLAGLPGVGNLRSTLVMRTVVEDRGVPL</sequence>
<name>A0ABV5JRW1_9ACTN</name>
<comment type="caution">
    <text evidence="5">The sequence shown here is derived from an EMBL/GenBank/DDBJ whole genome shotgun (WGS) entry which is preliminary data.</text>
</comment>
<reference evidence="5 6" key="1">
    <citation type="submission" date="2024-09" db="EMBL/GenBank/DDBJ databases">
        <authorList>
            <person name="Sun Q."/>
            <person name="Mori K."/>
        </authorList>
    </citation>
    <scope>NUCLEOTIDE SEQUENCE [LARGE SCALE GENOMIC DNA]</scope>
    <source>
        <strain evidence="5 6">CCM 7659</strain>
    </source>
</reference>
<dbReference type="InterPro" id="IPR011008">
    <property type="entry name" value="Dimeric_a/b-barrel"/>
</dbReference>
<evidence type="ECO:0000259" key="4">
    <source>
        <dbReference type="PROSITE" id="PS50956"/>
    </source>
</evidence>
<dbReference type="InterPro" id="IPR019887">
    <property type="entry name" value="Tscrpt_reg_AsnC/Lrp_C"/>
</dbReference>
<dbReference type="EMBL" id="JBHMDY010000006">
    <property type="protein sequence ID" value="MFB9260396.1"/>
    <property type="molecule type" value="Genomic_DNA"/>
</dbReference>
<dbReference type="Proteomes" id="UP001589700">
    <property type="component" value="Unassembled WGS sequence"/>
</dbReference>
<dbReference type="PANTHER" id="PTHR30154:SF34">
    <property type="entry name" value="TRANSCRIPTIONAL REGULATOR AZLB"/>
    <property type="match status" value="1"/>
</dbReference>
<dbReference type="RefSeq" id="WP_182633207.1">
    <property type="nucleotide sequence ID" value="NZ_JAALDM010000248.1"/>
</dbReference>
<proteinExistence type="predicted"/>
<dbReference type="PANTHER" id="PTHR30154">
    <property type="entry name" value="LEUCINE-RESPONSIVE REGULATORY PROTEIN"/>
    <property type="match status" value="1"/>
</dbReference>
<organism evidence="5 6">
    <name type="scientific">Dietzia aerolata</name>
    <dbReference type="NCBI Taxonomy" id="595984"/>
    <lineage>
        <taxon>Bacteria</taxon>
        <taxon>Bacillati</taxon>
        <taxon>Actinomycetota</taxon>
        <taxon>Actinomycetes</taxon>
        <taxon>Mycobacteriales</taxon>
        <taxon>Dietziaceae</taxon>
        <taxon>Dietzia</taxon>
    </lineage>
</organism>
<dbReference type="Pfam" id="PF01037">
    <property type="entry name" value="AsnC_trans_reg"/>
    <property type="match status" value="1"/>
</dbReference>
<dbReference type="SMART" id="SM00344">
    <property type="entry name" value="HTH_ASNC"/>
    <property type="match status" value="1"/>
</dbReference>
<dbReference type="InterPro" id="IPR019888">
    <property type="entry name" value="Tscrpt_reg_AsnC-like"/>
</dbReference>
<evidence type="ECO:0000256" key="3">
    <source>
        <dbReference type="ARBA" id="ARBA00023163"/>
    </source>
</evidence>
<dbReference type="InterPro" id="IPR036390">
    <property type="entry name" value="WH_DNA-bd_sf"/>
</dbReference>
<feature type="domain" description="HTH asnC-type" evidence="4">
    <location>
        <begin position="1"/>
        <end position="62"/>
    </location>
</feature>
<dbReference type="SUPFAM" id="SSF46785">
    <property type="entry name" value="Winged helix' DNA-binding domain"/>
    <property type="match status" value="1"/>
</dbReference>
<dbReference type="InterPro" id="IPR036388">
    <property type="entry name" value="WH-like_DNA-bd_sf"/>
</dbReference>
<dbReference type="Pfam" id="PF13412">
    <property type="entry name" value="HTH_24"/>
    <property type="match status" value="1"/>
</dbReference>
<dbReference type="PRINTS" id="PR00033">
    <property type="entry name" value="HTHASNC"/>
</dbReference>
<evidence type="ECO:0000256" key="1">
    <source>
        <dbReference type="ARBA" id="ARBA00023015"/>
    </source>
</evidence>
<dbReference type="Gene3D" id="3.30.70.920">
    <property type="match status" value="1"/>
</dbReference>
<keyword evidence="6" id="KW-1185">Reference proteome</keyword>
<gene>
    <name evidence="5" type="ORF">ACFFVD_11340</name>
</gene>
<evidence type="ECO:0000256" key="2">
    <source>
        <dbReference type="ARBA" id="ARBA00023125"/>
    </source>
</evidence>
<protein>
    <submittedName>
        <fullName evidence="5">Lrp/AsnC family transcriptional regulator</fullName>
    </submittedName>
</protein>
<dbReference type="InterPro" id="IPR000485">
    <property type="entry name" value="AsnC-type_HTH_dom"/>
</dbReference>
<evidence type="ECO:0000313" key="6">
    <source>
        <dbReference type="Proteomes" id="UP001589700"/>
    </source>
</evidence>
<accession>A0ABV5JRW1</accession>
<keyword evidence="1" id="KW-0805">Transcription regulation</keyword>